<dbReference type="Proteomes" id="UP001444661">
    <property type="component" value="Unassembled WGS sequence"/>
</dbReference>
<dbReference type="Pfam" id="PF04479">
    <property type="entry name" value="RTA1"/>
    <property type="match status" value="1"/>
</dbReference>
<evidence type="ECO:0000256" key="5">
    <source>
        <dbReference type="SAM" id="MobiDB-lite"/>
    </source>
</evidence>
<reference evidence="7 8" key="1">
    <citation type="submission" date="2023-01" db="EMBL/GenBank/DDBJ databases">
        <title>Analysis of 21 Apiospora genomes using comparative genomics revels a genus with tremendous synthesis potential of carbohydrate active enzymes and secondary metabolites.</title>
        <authorList>
            <person name="Sorensen T."/>
        </authorList>
    </citation>
    <scope>NUCLEOTIDE SEQUENCE [LARGE SCALE GENOMIC DNA]</scope>
    <source>
        <strain evidence="7 8">CBS 33761</strain>
    </source>
</reference>
<comment type="subcellular location">
    <subcellularLocation>
        <location evidence="1">Membrane</location>
        <topology evidence="1">Multi-pass membrane protein</topology>
    </subcellularLocation>
</comment>
<evidence type="ECO:0000256" key="3">
    <source>
        <dbReference type="ARBA" id="ARBA00022989"/>
    </source>
</evidence>
<gene>
    <name evidence="7" type="ORF">PG993_002180</name>
</gene>
<evidence type="ECO:0000256" key="4">
    <source>
        <dbReference type="ARBA" id="ARBA00023136"/>
    </source>
</evidence>
<dbReference type="InterPro" id="IPR007568">
    <property type="entry name" value="RTA1"/>
</dbReference>
<evidence type="ECO:0000256" key="1">
    <source>
        <dbReference type="ARBA" id="ARBA00004141"/>
    </source>
</evidence>
<proteinExistence type="predicted"/>
<keyword evidence="3 6" id="KW-1133">Transmembrane helix</keyword>
<keyword evidence="2 6" id="KW-0812">Transmembrane</keyword>
<sequence length="295" mass="31595">MPAQTMNQAVSVLLIVVFTSSLMGCAVFTMLLRRWVNFSIPLALACVFEIIGYGIRCSSATGNLSAHLFVVATILLTLGPSFVSMAMYMTIGRTLQIIGKEHSLIDPGWYIYLIWSDLAGLAVQIVGLGLALSGNSSTTRPGPDADRGAIVMAMGIGLHAATLAVFMVLFAVVLCQALATYRQYGSRTTEMELGSGRTLARRFKGYLVIVVFVVVCLLIRDLYRAIGLAQGFATTDVGQAMFALLDGFLVAEAVLGLAVFHPAWVLVDGHKPEPEQQGKGDIGLGFHPSNSSNFI</sequence>
<evidence type="ECO:0000256" key="6">
    <source>
        <dbReference type="SAM" id="Phobius"/>
    </source>
</evidence>
<dbReference type="EMBL" id="JAQQWK010000001">
    <property type="protein sequence ID" value="KAK8056953.1"/>
    <property type="molecule type" value="Genomic_DNA"/>
</dbReference>
<dbReference type="PANTHER" id="PTHR31465">
    <property type="entry name" value="PROTEIN RTA1-RELATED"/>
    <property type="match status" value="1"/>
</dbReference>
<feature type="transmembrane region" description="Helical" evidence="6">
    <location>
        <begin position="12"/>
        <end position="32"/>
    </location>
</feature>
<accession>A0ABR1UDJ0</accession>
<feature type="transmembrane region" description="Helical" evidence="6">
    <location>
        <begin position="109"/>
        <end position="132"/>
    </location>
</feature>
<feature type="region of interest" description="Disordered" evidence="5">
    <location>
        <begin position="275"/>
        <end position="295"/>
    </location>
</feature>
<keyword evidence="4 6" id="KW-0472">Membrane</keyword>
<protein>
    <submittedName>
        <fullName evidence="7">RTA1 like protein-domain-containing protein</fullName>
    </submittedName>
</protein>
<feature type="transmembrane region" description="Helical" evidence="6">
    <location>
        <begin position="67"/>
        <end position="89"/>
    </location>
</feature>
<evidence type="ECO:0000313" key="7">
    <source>
        <dbReference type="EMBL" id="KAK8056953.1"/>
    </source>
</evidence>
<evidence type="ECO:0000313" key="8">
    <source>
        <dbReference type="Proteomes" id="UP001444661"/>
    </source>
</evidence>
<feature type="transmembrane region" description="Helical" evidence="6">
    <location>
        <begin position="38"/>
        <end position="55"/>
    </location>
</feature>
<feature type="transmembrane region" description="Helical" evidence="6">
    <location>
        <begin position="199"/>
        <end position="219"/>
    </location>
</feature>
<dbReference type="PANTHER" id="PTHR31465:SF9">
    <property type="entry name" value="SPHINGOID LONG-CHAIN BASE TRANSPORTER RSB1"/>
    <property type="match status" value="1"/>
</dbReference>
<name>A0ABR1UDJ0_9PEZI</name>
<organism evidence="7 8">
    <name type="scientific">Apiospora rasikravindrae</name>
    <dbReference type="NCBI Taxonomy" id="990691"/>
    <lineage>
        <taxon>Eukaryota</taxon>
        <taxon>Fungi</taxon>
        <taxon>Dikarya</taxon>
        <taxon>Ascomycota</taxon>
        <taxon>Pezizomycotina</taxon>
        <taxon>Sordariomycetes</taxon>
        <taxon>Xylariomycetidae</taxon>
        <taxon>Amphisphaeriales</taxon>
        <taxon>Apiosporaceae</taxon>
        <taxon>Apiospora</taxon>
    </lineage>
</organism>
<evidence type="ECO:0000256" key="2">
    <source>
        <dbReference type="ARBA" id="ARBA00022692"/>
    </source>
</evidence>
<comment type="caution">
    <text evidence="7">The sequence shown here is derived from an EMBL/GenBank/DDBJ whole genome shotgun (WGS) entry which is preliminary data.</text>
</comment>
<feature type="transmembrane region" description="Helical" evidence="6">
    <location>
        <begin position="153"/>
        <end position="179"/>
    </location>
</feature>
<feature type="transmembrane region" description="Helical" evidence="6">
    <location>
        <begin position="240"/>
        <end position="264"/>
    </location>
</feature>
<keyword evidence="8" id="KW-1185">Reference proteome</keyword>